<reference evidence="6 7" key="1">
    <citation type="submission" date="2022-03" db="EMBL/GenBank/DDBJ databases">
        <authorList>
            <person name="Jo J.-H."/>
            <person name="Im W.-T."/>
        </authorList>
    </citation>
    <scope>NUCLEOTIDE SEQUENCE [LARGE SCALE GENOMIC DNA]</scope>
    <source>
        <strain evidence="6 7">SM33</strain>
    </source>
</reference>
<keyword evidence="7" id="KW-1185">Reference proteome</keyword>
<dbReference type="Pfam" id="PF03466">
    <property type="entry name" value="LysR_substrate"/>
    <property type="match status" value="1"/>
</dbReference>
<accession>A0ABS9VM60</accession>
<dbReference type="SUPFAM" id="SSF46785">
    <property type="entry name" value="Winged helix' DNA-binding domain"/>
    <property type="match status" value="1"/>
</dbReference>
<feature type="domain" description="HTH lysR-type" evidence="5">
    <location>
        <begin position="5"/>
        <end position="62"/>
    </location>
</feature>
<evidence type="ECO:0000313" key="6">
    <source>
        <dbReference type="EMBL" id="MCH8616050.1"/>
    </source>
</evidence>
<proteinExistence type="inferred from homology"/>
<dbReference type="PROSITE" id="PS50931">
    <property type="entry name" value="HTH_LYSR"/>
    <property type="match status" value="1"/>
</dbReference>
<evidence type="ECO:0000256" key="2">
    <source>
        <dbReference type="ARBA" id="ARBA00023015"/>
    </source>
</evidence>
<dbReference type="InterPro" id="IPR000847">
    <property type="entry name" value="LysR_HTH_N"/>
</dbReference>
<comment type="similarity">
    <text evidence="1">Belongs to the LysR transcriptional regulatory family.</text>
</comment>
<gene>
    <name evidence="6" type="ORF">LZ016_08060</name>
</gene>
<dbReference type="Proteomes" id="UP001203058">
    <property type="component" value="Unassembled WGS sequence"/>
</dbReference>
<dbReference type="InterPro" id="IPR058163">
    <property type="entry name" value="LysR-type_TF_proteobact-type"/>
</dbReference>
<evidence type="ECO:0000256" key="3">
    <source>
        <dbReference type="ARBA" id="ARBA00023125"/>
    </source>
</evidence>
<evidence type="ECO:0000256" key="4">
    <source>
        <dbReference type="ARBA" id="ARBA00023163"/>
    </source>
</evidence>
<dbReference type="Gene3D" id="3.40.190.10">
    <property type="entry name" value="Periplasmic binding protein-like II"/>
    <property type="match status" value="2"/>
</dbReference>
<name>A0ABS9VM60_9SPHN</name>
<organism evidence="6 7">
    <name type="scientific">Sphingomonas telluris</name>
    <dbReference type="NCBI Taxonomy" id="2907998"/>
    <lineage>
        <taxon>Bacteria</taxon>
        <taxon>Pseudomonadati</taxon>
        <taxon>Pseudomonadota</taxon>
        <taxon>Alphaproteobacteria</taxon>
        <taxon>Sphingomonadales</taxon>
        <taxon>Sphingomonadaceae</taxon>
        <taxon>Sphingomonas</taxon>
    </lineage>
</organism>
<dbReference type="InterPro" id="IPR005119">
    <property type="entry name" value="LysR_subst-bd"/>
</dbReference>
<dbReference type="PANTHER" id="PTHR30537">
    <property type="entry name" value="HTH-TYPE TRANSCRIPTIONAL REGULATOR"/>
    <property type="match status" value="1"/>
</dbReference>
<keyword evidence="4" id="KW-0804">Transcription</keyword>
<dbReference type="InterPro" id="IPR036388">
    <property type="entry name" value="WH-like_DNA-bd_sf"/>
</dbReference>
<dbReference type="PANTHER" id="PTHR30537:SF74">
    <property type="entry name" value="HTH-TYPE TRANSCRIPTIONAL REGULATOR TRPI"/>
    <property type="match status" value="1"/>
</dbReference>
<evidence type="ECO:0000256" key="1">
    <source>
        <dbReference type="ARBA" id="ARBA00009437"/>
    </source>
</evidence>
<evidence type="ECO:0000313" key="7">
    <source>
        <dbReference type="Proteomes" id="UP001203058"/>
    </source>
</evidence>
<sequence length="293" mass="32509">MRRLPPLGSIQAFVHAARLGSIKAAADSLALSSPALTRRIQSLEQFIGTTLFERNNNSVQLNERGRAFLTDVEPQIEALASAVERVGESARMRIRIAVPSLFASQRLMPALPHLRARHPDLLIDVDTGANRLARLNEGVDIAIAIAGKVDDKLYSRMLERGRVMAIGSRELLDKVRTPEDLRRVQILLHRDMPLAFHAWRSANGLPDLEPAECTYFDAGQLILDAAAGGLGIAFMLDSHLEASRDSRLVQFFGKTAESPYAYWVACNPQSLERKPIRIFHNWLFEQLAVDAAA</sequence>
<keyword evidence="3" id="KW-0238">DNA-binding</keyword>
<protein>
    <submittedName>
        <fullName evidence="6">LysR substrate-binding domain-containing protein</fullName>
    </submittedName>
</protein>
<dbReference type="EMBL" id="JAKZHW010000001">
    <property type="protein sequence ID" value="MCH8616050.1"/>
    <property type="molecule type" value="Genomic_DNA"/>
</dbReference>
<dbReference type="Gene3D" id="1.10.10.10">
    <property type="entry name" value="Winged helix-like DNA-binding domain superfamily/Winged helix DNA-binding domain"/>
    <property type="match status" value="1"/>
</dbReference>
<dbReference type="RefSeq" id="WP_241446875.1">
    <property type="nucleotide sequence ID" value="NZ_JAKZHW010000001.1"/>
</dbReference>
<evidence type="ECO:0000259" key="5">
    <source>
        <dbReference type="PROSITE" id="PS50931"/>
    </source>
</evidence>
<comment type="caution">
    <text evidence="6">The sequence shown here is derived from an EMBL/GenBank/DDBJ whole genome shotgun (WGS) entry which is preliminary data.</text>
</comment>
<dbReference type="InterPro" id="IPR036390">
    <property type="entry name" value="WH_DNA-bd_sf"/>
</dbReference>
<dbReference type="Pfam" id="PF00126">
    <property type="entry name" value="HTH_1"/>
    <property type="match status" value="1"/>
</dbReference>
<dbReference type="PRINTS" id="PR00039">
    <property type="entry name" value="HTHLYSR"/>
</dbReference>
<dbReference type="SUPFAM" id="SSF53850">
    <property type="entry name" value="Periplasmic binding protein-like II"/>
    <property type="match status" value="1"/>
</dbReference>
<keyword evidence="2" id="KW-0805">Transcription regulation</keyword>